<comment type="caution">
    <text evidence="2">The sequence shown here is derived from an EMBL/GenBank/DDBJ whole genome shotgun (WGS) entry which is preliminary data.</text>
</comment>
<protein>
    <submittedName>
        <fullName evidence="2">Uncharacterized protein</fullName>
    </submittedName>
</protein>
<organism evidence="2">
    <name type="scientific">marine sediment metagenome</name>
    <dbReference type="NCBI Taxonomy" id="412755"/>
    <lineage>
        <taxon>unclassified sequences</taxon>
        <taxon>metagenomes</taxon>
        <taxon>ecological metagenomes</taxon>
    </lineage>
</organism>
<sequence>MRVRTTAPRTGPGGVYVPIGTILTHPLDGREKMRSARSEHMQLQREKGRMTMWMKAGICEPADEEAEEAIADWQQKQADRQRRQDIEDAERQQWGQDKLAKAVAARTARFAAALEAGTLPIQPTPPPIETPEPETPEEDVEDDEPTFDND</sequence>
<feature type="compositionally biased region" description="Acidic residues" evidence="1">
    <location>
        <begin position="131"/>
        <end position="150"/>
    </location>
</feature>
<accession>A0A0F9UP04</accession>
<dbReference type="AlphaFoldDB" id="A0A0F9UP04"/>
<feature type="region of interest" description="Disordered" evidence="1">
    <location>
        <begin position="114"/>
        <end position="150"/>
    </location>
</feature>
<feature type="region of interest" description="Disordered" evidence="1">
    <location>
        <begin position="30"/>
        <end position="49"/>
    </location>
</feature>
<reference evidence="2" key="1">
    <citation type="journal article" date="2015" name="Nature">
        <title>Complex archaea that bridge the gap between prokaryotes and eukaryotes.</title>
        <authorList>
            <person name="Spang A."/>
            <person name="Saw J.H."/>
            <person name="Jorgensen S.L."/>
            <person name="Zaremba-Niedzwiedzka K."/>
            <person name="Martijn J."/>
            <person name="Lind A.E."/>
            <person name="van Eijk R."/>
            <person name="Schleper C."/>
            <person name="Guy L."/>
            <person name="Ettema T.J."/>
        </authorList>
    </citation>
    <scope>NUCLEOTIDE SEQUENCE</scope>
</reference>
<feature type="region of interest" description="Disordered" evidence="1">
    <location>
        <begin position="71"/>
        <end position="102"/>
    </location>
</feature>
<proteinExistence type="predicted"/>
<feature type="compositionally biased region" description="Basic and acidic residues" evidence="1">
    <location>
        <begin position="77"/>
        <end position="91"/>
    </location>
</feature>
<gene>
    <name evidence="2" type="ORF">LCGC14_0583280</name>
</gene>
<evidence type="ECO:0000313" key="2">
    <source>
        <dbReference type="EMBL" id="KKN55338.1"/>
    </source>
</evidence>
<name>A0A0F9UP04_9ZZZZ</name>
<evidence type="ECO:0000256" key="1">
    <source>
        <dbReference type="SAM" id="MobiDB-lite"/>
    </source>
</evidence>
<dbReference type="EMBL" id="LAZR01000889">
    <property type="protein sequence ID" value="KKN55338.1"/>
    <property type="molecule type" value="Genomic_DNA"/>
</dbReference>